<sequence>MEGGRWVGVRRKGEGLRDLAPPAAPCRVRREHRPPRDLLRSPYKAPPSSKAAVQ</sequence>
<dbReference type="AlphaFoldDB" id="A0A7G1NCL0"/>
<reference evidence="2 3" key="1">
    <citation type="journal article" date="2014" name="Int. J. Syst. Evol. Microbiol.">
        <title>Complete genome sequence of Corynebacterium casei LMG S-19264T (=DSM 44701T), isolated from a smear-ripened cheese.</title>
        <authorList>
            <consortium name="US DOE Joint Genome Institute (JGI-PGF)"/>
            <person name="Walter F."/>
            <person name="Albersmeier A."/>
            <person name="Kalinowski J."/>
            <person name="Ruckert C."/>
        </authorList>
    </citation>
    <scope>NUCLEOTIDE SEQUENCE [LARGE SCALE GENOMIC DNA]</scope>
    <source>
        <strain evidence="2 3">JCM 4255</strain>
    </source>
</reference>
<dbReference type="KEGG" id="stui:GCM10017668_27410"/>
<protein>
    <submittedName>
        <fullName evidence="2">Uncharacterized protein</fullName>
    </submittedName>
</protein>
<dbReference type="EMBL" id="AP023439">
    <property type="protein sequence ID" value="BCL20898.1"/>
    <property type="molecule type" value="Genomic_DNA"/>
</dbReference>
<evidence type="ECO:0000256" key="1">
    <source>
        <dbReference type="SAM" id="MobiDB-lite"/>
    </source>
</evidence>
<dbReference type="Proteomes" id="UP000516373">
    <property type="component" value="Chromosome"/>
</dbReference>
<feature type="region of interest" description="Disordered" evidence="1">
    <location>
        <begin position="1"/>
        <end position="54"/>
    </location>
</feature>
<evidence type="ECO:0000313" key="3">
    <source>
        <dbReference type="Proteomes" id="UP000516373"/>
    </source>
</evidence>
<gene>
    <name evidence="2" type="ORF">GCM10017668_27410</name>
</gene>
<organism evidence="2 3">
    <name type="scientific">Streptomyces tuirus</name>
    <dbReference type="NCBI Taxonomy" id="68278"/>
    <lineage>
        <taxon>Bacteria</taxon>
        <taxon>Bacillati</taxon>
        <taxon>Actinomycetota</taxon>
        <taxon>Actinomycetes</taxon>
        <taxon>Kitasatosporales</taxon>
        <taxon>Streptomycetaceae</taxon>
        <taxon>Streptomyces</taxon>
    </lineage>
</organism>
<accession>A0A7G1NCL0</accession>
<evidence type="ECO:0000313" key="2">
    <source>
        <dbReference type="EMBL" id="BCL20898.1"/>
    </source>
</evidence>
<name>A0A7G1NCL0_9ACTN</name>
<proteinExistence type="predicted"/>